<dbReference type="OrthoDB" id="134273at2157"/>
<name>A0A284VNP1_9EURY</name>
<dbReference type="AlphaFoldDB" id="A0A284VNP1"/>
<evidence type="ECO:0008006" key="3">
    <source>
        <dbReference type="Google" id="ProtNLM"/>
    </source>
</evidence>
<proteinExistence type="predicted"/>
<protein>
    <recommendedName>
        <fullName evidence="3">Antitoxin</fullName>
    </recommendedName>
</protein>
<keyword evidence="2" id="KW-1185">Reference proteome</keyword>
<dbReference type="RefSeq" id="WP_096205304.1">
    <property type="nucleotide sequence ID" value="NZ_FZMP01000117.1"/>
</dbReference>
<dbReference type="Proteomes" id="UP000218615">
    <property type="component" value="Unassembled WGS sequence"/>
</dbReference>
<gene>
    <name evidence="1" type="ORF">MNV_2030009</name>
</gene>
<reference evidence="2" key="1">
    <citation type="submission" date="2017-06" db="EMBL/GenBank/DDBJ databases">
        <authorList>
            <person name="Cremers G."/>
        </authorList>
    </citation>
    <scope>NUCLEOTIDE SEQUENCE [LARGE SCALE GENOMIC DNA]</scope>
</reference>
<dbReference type="EMBL" id="FZMP01000117">
    <property type="protein sequence ID" value="SNQ60807.1"/>
    <property type="molecule type" value="Genomic_DNA"/>
</dbReference>
<organism evidence="1 2">
    <name type="scientific">Candidatus Methanoperedens nitratireducens</name>
    <dbReference type="NCBI Taxonomy" id="1392998"/>
    <lineage>
        <taxon>Archaea</taxon>
        <taxon>Methanobacteriati</taxon>
        <taxon>Methanobacteriota</taxon>
        <taxon>Stenosarchaea group</taxon>
        <taxon>Methanomicrobia</taxon>
        <taxon>Methanosarcinales</taxon>
        <taxon>ANME-2 cluster</taxon>
        <taxon>Candidatus Methanoperedentaceae</taxon>
        <taxon>Candidatus Methanoperedens</taxon>
    </lineage>
</organism>
<dbReference type="Pfam" id="PF10884">
    <property type="entry name" value="DUF2683"/>
    <property type="match status" value="1"/>
</dbReference>
<sequence>MVKAIININDRTNRVLNIVKAKHGLKNKSEAINKVVNEYGRSLLEPELRPEFIEKIKARQKERTVKVTDFRSHYGLK</sequence>
<dbReference type="InterPro" id="IPR020271">
    <property type="entry name" value="Uncharacterised_MJ1172"/>
</dbReference>
<evidence type="ECO:0000313" key="1">
    <source>
        <dbReference type="EMBL" id="SNQ60807.1"/>
    </source>
</evidence>
<accession>A0A284VNP1</accession>
<evidence type="ECO:0000313" key="2">
    <source>
        <dbReference type="Proteomes" id="UP000218615"/>
    </source>
</evidence>